<dbReference type="PROSITE" id="PS50005">
    <property type="entry name" value="TPR"/>
    <property type="match status" value="1"/>
</dbReference>
<keyword evidence="2" id="KW-0802">TPR repeat</keyword>
<dbReference type="InterPro" id="IPR011990">
    <property type="entry name" value="TPR-like_helical_dom_sf"/>
</dbReference>
<comment type="catalytic activity">
    <reaction evidence="1">
        <text>[protein]-peptidylproline (omega=180) = [protein]-peptidylproline (omega=0)</text>
        <dbReference type="Rhea" id="RHEA:16237"/>
        <dbReference type="Rhea" id="RHEA-COMP:10747"/>
        <dbReference type="Rhea" id="RHEA-COMP:10748"/>
        <dbReference type="ChEBI" id="CHEBI:83833"/>
        <dbReference type="ChEBI" id="CHEBI:83834"/>
        <dbReference type="EC" id="5.2.1.8"/>
    </reaction>
</comment>
<dbReference type="Proteomes" id="UP001642484">
    <property type="component" value="Unassembled WGS sequence"/>
</dbReference>
<dbReference type="InterPro" id="IPR019734">
    <property type="entry name" value="TPR_rpt"/>
</dbReference>
<dbReference type="SUPFAM" id="SSF50891">
    <property type="entry name" value="Cyclophilin-like"/>
    <property type="match status" value="1"/>
</dbReference>
<evidence type="ECO:0000256" key="2">
    <source>
        <dbReference type="PROSITE-ProRule" id="PRU00339"/>
    </source>
</evidence>
<evidence type="ECO:0000256" key="1">
    <source>
        <dbReference type="ARBA" id="ARBA00000971"/>
    </source>
</evidence>
<evidence type="ECO:0000313" key="4">
    <source>
        <dbReference type="EMBL" id="CAK9077880.1"/>
    </source>
</evidence>
<dbReference type="Gene3D" id="1.25.40.10">
    <property type="entry name" value="Tetratricopeptide repeat domain"/>
    <property type="match status" value="1"/>
</dbReference>
<dbReference type="PANTHER" id="PTHR11071">
    <property type="entry name" value="PEPTIDYL-PROLYL CIS-TRANS ISOMERASE"/>
    <property type="match status" value="1"/>
</dbReference>
<dbReference type="Gene3D" id="2.40.100.10">
    <property type="entry name" value="Cyclophilin-like"/>
    <property type="match status" value="1"/>
</dbReference>
<dbReference type="PRINTS" id="PR00153">
    <property type="entry name" value="CSAPPISMRASE"/>
</dbReference>
<comment type="caution">
    <text evidence="4">The sequence shown here is derived from an EMBL/GenBank/DDBJ whole genome shotgun (WGS) entry which is preliminary data.</text>
</comment>
<dbReference type="PANTHER" id="PTHR11071:SF561">
    <property type="entry name" value="PEPTIDYL-PROLYL CIS-TRANS ISOMERASE D-RELATED"/>
    <property type="match status" value="1"/>
</dbReference>
<feature type="repeat" description="TPR" evidence="2">
    <location>
        <begin position="121"/>
        <end position="154"/>
    </location>
</feature>
<evidence type="ECO:0000259" key="3">
    <source>
        <dbReference type="PROSITE" id="PS50072"/>
    </source>
</evidence>
<dbReference type="InterPro" id="IPR029000">
    <property type="entry name" value="Cyclophilin-like_dom_sf"/>
</dbReference>
<organism evidence="4 5">
    <name type="scientific">Durusdinium trenchii</name>
    <dbReference type="NCBI Taxonomy" id="1381693"/>
    <lineage>
        <taxon>Eukaryota</taxon>
        <taxon>Sar</taxon>
        <taxon>Alveolata</taxon>
        <taxon>Dinophyceae</taxon>
        <taxon>Suessiales</taxon>
        <taxon>Symbiodiniaceae</taxon>
        <taxon>Durusdinium</taxon>
    </lineage>
</organism>
<reference evidence="4 5" key="1">
    <citation type="submission" date="2024-02" db="EMBL/GenBank/DDBJ databases">
        <authorList>
            <person name="Chen Y."/>
            <person name="Shah S."/>
            <person name="Dougan E. K."/>
            <person name="Thang M."/>
            <person name="Chan C."/>
        </authorList>
    </citation>
    <scope>NUCLEOTIDE SEQUENCE [LARGE SCALE GENOMIC DNA]</scope>
</reference>
<name>A0ABP0PPD2_9DINO</name>
<accession>A0ABP0PPD2</accession>
<feature type="domain" description="PPIase cyclophilin-type" evidence="3">
    <location>
        <begin position="193"/>
        <end position="358"/>
    </location>
</feature>
<sequence length="365" mass="40850">MAWGKFGVRKEWDTTQLELGRTTKSQELVQPQETECFDENGIQSLGPPSSFLPRRCFAVALCRGAVASRALHLVPEDCHTEMARHLMSIHLNLAQACLQLKAYEPVVFHTTQALKVDQENAKAFYRRGLAQEALGRTQGAANDLQRAVRIEPRNAEVRKKYEELKKLLADVQKKKDEEEGPVVHDLQSLPRAWLEVAIGEQEPKRLVFVLYADSVPKTAENFRQLCTGEREGVTARGKKFHYKGSILHRMIPGLMIQGGDFENANGTGGESIYGRRFPDENFRESVARRGLLCMANDGPNTNGSNFFISFEAAEHLERKHVVFGELFSGMDLLAELEKLETNEERRPLVDCVIVDCGAQGAATPA</sequence>
<keyword evidence="5" id="KW-1185">Reference proteome</keyword>
<dbReference type="PROSITE" id="PS50072">
    <property type="entry name" value="CSA_PPIASE_2"/>
    <property type="match status" value="1"/>
</dbReference>
<evidence type="ECO:0000313" key="5">
    <source>
        <dbReference type="Proteomes" id="UP001642484"/>
    </source>
</evidence>
<dbReference type="EMBL" id="CAXAMN010023472">
    <property type="protein sequence ID" value="CAK9077880.1"/>
    <property type="molecule type" value="Genomic_DNA"/>
</dbReference>
<gene>
    <name evidence="4" type="ORF">CCMP2556_LOCUS38360</name>
</gene>
<proteinExistence type="predicted"/>
<protein>
    <recommendedName>
        <fullName evidence="3">PPIase cyclophilin-type domain-containing protein</fullName>
    </recommendedName>
</protein>
<dbReference type="SMART" id="SM00028">
    <property type="entry name" value="TPR"/>
    <property type="match status" value="2"/>
</dbReference>
<dbReference type="InterPro" id="IPR002130">
    <property type="entry name" value="Cyclophilin-type_PPIase_dom"/>
</dbReference>
<dbReference type="SUPFAM" id="SSF48452">
    <property type="entry name" value="TPR-like"/>
    <property type="match status" value="1"/>
</dbReference>
<dbReference type="Pfam" id="PF00160">
    <property type="entry name" value="Pro_isomerase"/>
    <property type="match status" value="1"/>
</dbReference>